<evidence type="ECO:0000256" key="10">
    <source>
        <dbReference type="ARBA" id="ARBA00022840"/>
    </source>
</evidence>
<dbReference type="NCBIfam" id="TIGR00526">
    <property type="entry name" value="folB_dom"/>
    <property type="match status" value="1"/>
</dbReference>
<dbReference type="UniPathway" id="UPA00077">
    <property type="reaction ID" value="UER00154"/>
</dbReference>
<dbReference type="Gene3D" id="3.30.70.560">
    <property type="entry name" value="7,8-Dihydro-6-hydroxymethylpterin-pyrophosphokinase HPPK"/>
    <property type="match status" value="1"/>
</dbReference>
<dbReference type="GO" id="GO:0003848">
    <property type="term" value="F:2-amino-4-hydroxy-6-hydroxymethyldihydropteridine diphosphokinase activity"/>
    <property type="evidence" value="ECO:0007669"/>
    <property type="project" value="UniProtKB-EC"/>
</dbReference>
<evidence type="ECO:0000313" key="15">
    <source>
        <dbReference type="EMBL" id="SMC19955.1"/>
    </source>
</evidence>
<dbReference type="CDD" id="cd00534">
    <property type="entry name" value="DHNA_DHNTPE"/>
    <property type="match status" value="1"/>
</dbReference>
<dbReference type="EMBL" id="FWXH01000002">
    <property type="protein sequence ID" value="SMC19955.1"/>
    <property type="molecule type" value="Genomic_DNA"/>
</dbReference>
<dbReference type="CDD" id="cd00483">
    <property type="entry name" value="HPPK"/>
    <property type="match status" value="1"/>
</dbReference>
<keyword evidence="10" id="KW-0067">ATP-binding</keyword>
<evidence type="ECO:0000256" key="7">
    <source>
        <dbReference type="ARBA" id="ARBA00022679"/>
    </source>
</evidence>
<dbReference type="AlphaFoldDB" id="A0A1W1X7N9"/>
<keyword evidence="9 15" id="KW-0418">Kinase</keyword>
<evidence type="ECO:0000256" key="4">
    <source>
        <dbReference type="ARBA" id="ARBA00005051"/>
    </source>
</evidence>
<comment type="catalytic activity">
    <reaction evidence="2 13">
        <text>7,8-dihydroneopterin = 6-hydroxymethyl-7,8-dihydropterin + glycolaldehyde</text>
        <dbReference type="Rhea" id="RHEA:10540"/>
        <dbReference type="ChEBI" id="CHEBI:17001"/>
        <dbReference type="ChEBI" id="CHEBI:17071"/>
        <dbReference type="ChEBI" id="CHEBI:44841"/>
        <dbReference type="EC" id="4.1.2.25"/>
    </reaction>
</comment>
<evidence type="ECO:0000256" key="12">
    <source>
        <dbReference type="ARBA" id="ARBA00023239"/>
    </source>
</evidence>
<organism evidence="15 16">
    <name type="scientific">Clostridium acidisoli DSM 12555</name>
    <dbReference type="NCBI Taxonomy" id="1121291"/>
    <lineage>
        <taxon>Bacteria</taxon>
        <taxon>Bacillati</taxon>
        <taxon>Bacillota</taxon>
        <taxon>Clostridia</taxon>
        <taxon>Eubacteriales</taxon>
        <taxon>Clostridiaceae</taxon>
        <taxon>Clostridium</taxon>
    </lineage>
</organism>
<dbReference type="STRING" id="1121291.SAMN02745134_00981"/>
<dbReference type="GO" id="GO:0046654">
    <property type="term" value="P:tetrahydrofolate biosynthetic process"/>
    <property type="evidence" value="ECO:0007669"/>
    <property type="project" value="UniProtKB-UniRule"/>
</dbReference>
<dbReference type="EC" id="4.1.2.25" evidence="13"/>
<comment type="pathway">
    <text evidence="4">Cofactor biosynthesis; tetrahydrofolate biosynthesis; 2-amino-4-hydroxy-6-hydroxymethyl-7,8-dihydropteridine diphosphate from 7,8-dihydroneopterin triphosphate: step 4/4.</text>
</comment>
<keyword evidence="12 13" id="KW-0456">Lyase</keyword>
<dbReference type="InterPro" id="IPR006156">
    <property type="entry name" value="Dihydroneopterin_aldolase"/>
</dbReference>
<comment type="pathway">
    <text evidence="3 13">Cofactor biosynthesis; tetrahydrofolate biosynthesis; 2-amino-4-hydroxy-6-hydroxymethyl-7,8-dihydropteridine diphosphate from 7,8-dihydroneopterin triphosphate: step 3/4.</text>
</comment>
<dbReference type="InterPro" id="IPR006157">
    <property type="entry name" value="FolB_dom"/>
</dbReference>
<name>A0A1W1X7N9_9CLOT</name>
<evidence type="ECO:0000256" key="8">
    <source>
        <dbReference type="ARBA" id="ARBA00022741"/>
    </source>
</evidence>
<protein>
    <recommendedName>
        <fullName evidence="13">Bifunctional folate synthesis protein</fullName>
    </recommendedName>
    <domain>
        <recommendedName>
            <fullName evidence="13">Dihydroneopterin aldolase</fullName>
            <shortName evidence="13">DHNA</shortName>
            <ecNumber evidence="13">4.1.2.25</ecNumber>
        </recommendedName>
        <alternativeName>
            <fullName evidence="13">7,8-dihydroneopterin aldolase</fullName>
        </alternativeName>
    </domain>
    <domain>
        <recommendedName>
            <fullName evidence="13">2-amino-4-hydroxy-6-hydroxymethyldihydropteridine pyrophosphokinase</fullName>
            <ecNumber evidence="13">2.7.6.3</ecNumber>
        </recommendedName>
        <alternativeName>
            <fullName evidence="13">6-hydroxymethyl-7,8-dihydropterin pyrophosphokinase</fullName>
            <shortName evidence="13">PPPK</shortName>
        </alternativeName>
        <alternativeName>
            <fullName evidence="13">7,8-dihydro-6-hydroxymethylpterin pyrophosphokinase</fullName>
            <shortName evidence="13">HPPK</shortName>
        </alternativeName>
    </domain>
</protein>
<dbReference type="Gene3D" id="3.30.1130.10">
    <property type="match status" value="1"/>
</dbReference>
<evidence type="ECO:0000256" key="13">
    <source>
        <dbReference type="RuleBase" id="RU362079"/>
    </source>
</evidence>
<dbReference type="SMART" id="SM00905">
    <property type="entry name" value="FolB"/>
    <property type="match status" value="1"/>
</dbReference>
<comment type="function">
    <text evidence="13">Catalyzes the conversion of 7,8-dihydroneopterin to 6-hydroxymethyl-7,8-dihydropterin.</text>
</comment>
<comment type="similarity">
    <text evidence="6">In the N-terminal section; belongs to the DHNA family.</text>
</comment>
<dbReference type="NCBIfam" id="TIGR01498">
    <property type="entry name" value="folK"/>
    <property type="match status" value="1"/>
</dbReference>
<feature type="domain" description="7,8-dihydro-6-hydroxymethylpterin-pyrophosphokinase" evidence="14">
    <location>
        <begin position="206"/>
        <end position="217"/>
    </location>
</feature>
<evidence type="ECO:0000313" key="16">
    <source>
        <dbReference type="Proteomes" id="UP000192468"/>
    </source>
</evidence>
<dbReference type="PROSITE" id="PS00794">
    <property type="entry name" value="HPPK"/>
    <property type="match status" value="1"/>
</dbReference>
<proteinExistence type="inferred from homology"/>
<dbReference type="EC" id="2.7.6.3" evidence="13"/>
<keyword evidence="11 13" id="KW-0289">Folate biosynthesis</keyword>
<dbReference type="GO" id="GO:0046656">
    <property type="term" value="P:folic acid biosynthetic process"/>
    <property type="evidence" value="ECO:0007669"/>
    <property type="project" value="UniProtKB-UniRule"/>
</dbReference>
<keyword evidence="16" id="KW-1185">Reference proteome</keyword>
<dbReference type="PANTHER" id="PTHR43071:SF1">
    <property type="entry name" value="2-AMINO-4-HYDROXY-6-HYDROXYMETHYLDIHYDROPTERIDINE PYROPHOSPHOKINASE"/>
    <property type="match status" value="1"/>
</dbReference>
<evidence type="ECO:0000256" key="11">
    <source>
        <dbReference type="ARBA" id="ARBA00022909"/>
    </source>
</evidence>
<dbReference type="InterPro" id="IPR035907">
    <property type="entry name" value="Hppk_sf"/>
</dbReference>
<dbReference type="Proteomes" id="UP000192468">
    <property type="component" value="Unassembled WGS sequence"/>
</dbReference>
<evidence type="ECO:0000256" key="5">
    <source>
        <dbReference type="ARBA" id="ARBA00005708"/>
    </source>
</evidence>
<dbReference type="InterPro" id="IPR000550">
    <property type="entry name" value="Hppk"/>
</dbReference>
<dbReference type="FunFam" id="3.30.1130.10:FF:000003">
    <property type="entry name" value="7,8-dihydroneopterin aldolase"/>
    <property type="match status" value="1"/>
</dbReference>
<gene>
    <name evidence="15" type="ORF">SAMN02745134_00981</name>
</gene>
<sequence length="281" mass="32532">MDKIFIKDLQVYGYHGVNKEEKEMGQRFLISLELYMDLSMAGQSDDLNKTVNYAEICERVEAKFKEEKFDLIEAAAENVATFVLNTFNLVNGVKVNIKKPWAPIGKPLDYAGVEITRFWHTTYIGIGSNMGSREENINKSIEKISEINGNGNIKISKMYETKPVGYTQQDDFLNCVIEMKTLLSPMNLIDELLKIEKELKRERTLRWGPRTIDLDVLLYDEEILSSEKLVVPHPRMQERLFVLAPLCDLVPYKLHPILRTRIIELKENLDKKEKDAVKLFN</sequence>
<comment type="similarity">
    <text evidence="5 13">Belongs to the DHNA family.</text>
</comment>
<dbReference type="Pfam" id="PF02152">
    <property type="entry name" value="FolB"/>
    <property type="match status" value="1"/>
</dbReference>
<dbReference type="SUPFAM" id="SSF55083">
    <property type="entry name" value="6-hydroxymethyl-7,8-dihydropterin pyrophosphokinase, HPPK"/>
    <property type="match status" value="1"/>
</dbReference>
<dbReference type="OrthoDB" id="9808041at2"/>
<dbReference type="NCBIfam" id="TIGR00525">
    <property type="entry name" value="folB"/>
    <property type="match status" value="1"/>
</dbReference>
<accession>A0A1W1X7N9</accession>
<comment type="catalytic activity">
    <reaction evidence="1">
        <text>6-hydroxymethyl-7,8-dihydropterin + ATP = (7,8-dihydropterin-6-yl)methyl diphosphate + AMP + H(+)</text>
        <dbReference type="Rhea" id="RHEA:11412"/>
        <dbReference type="ChEBI" id="CHEBI:15378"/>
        <dbReference type="ChEBI" id="CHEBI:30616"/>
        <dbReference type="ChEBI" id="CHEBI:44841"/>
        <dbReference type="ChEBI" id="CHEBI:72950"/>
        <dbReference type="ChEBI" id="CHEBI:456215"/>
        <dbReference type="EC" id="2.7.6.3"/>
    </reaction>
</comment>
<dbReference type="SUPFAM" id="SSF55620">
    <property type="entry name" value="Tetrahydrobiopterin biosynthesis enzymes-like"/>
    <property type="match status" value="1"/>
</dbReference>
<dbReference type="GO" id="GO:0004150">
    <property type="term" value="F:dihydroneopterin aldolase activity"/>
    <property type="evidence" value="ECO:0007669"/>
    <property type="project" value="UniProtKB-UniRule"/>
</dbReference>
<dbReference type="GO" id="GO:0005524">
    <property type="term" value="F:ATP binding"/>
    <property type="evidence" value="ECO:0007669"/>
    <property type="project" value="UniProtKB-KW"/>
</dbReference>
<reference evidence="15 16" key="1">
    <citation type="submission" date="2017-04" db="EMBL/GenBank/DDBJ databases">
        <authorList>
            <person name="Afonso C.L."/>
            <person name="Miller P.J."/>
            <person name="Scott M.A."/>
            <person name="Spackman E."/>
            <person name="Goraichik I."/>
            <person name="Dimitrov K.M."/>
            <person name="Suarez D.L."/>
            <person name="Swayne D.E."/>
        </authorList>
    </citation>
    <scope>NUCLEOTIDE SEQUENCE [LARGE SCALE GENOMIC DNA]</scope>
    <source>
        <strain evidence="15 16">DSM 12555</strain>
    </source>
</reference>
<evidence type="ECO:0000256" key="3">
    <source>
        <dbReference type="ARBA" id="ARBA00005013"/>
    </source>
</evidence>
<dbReference type="GO" id="GO:0016301">
    <property type="term" value="F:kinase activity"/>
    <property type="evidence" value="ECO:0007669"/>
    <property type="project" value="UniProtKB-KW"/>
</dbReference>
<dbReference type="PANTHER" id="PTHR43071">
    <property type="entry name" value="2-AMINO-4-HYDROXY-6-HYDROXYMETHYLDIHYDROPTERIDINE PYROPHOSPHOKINASE"/>
    <property type="match status" value="1"/>
</dbReference>
<dbReference type="Pfam" id="PF01288">
    <property type="entry name" value="HPPK"/>
    <property type="match status" value="1"/>
</dbReference>
<keyword evidence="8" id="KW-0547">Nucleotide-binding</keyword>
<evidence type="ECO:0000256" key="9">
    <source>
        <dbReference type="ARBA" id="ARBA00022777"/>
    </source>
</evidence>
<evidence type="ECO:0000256" key="2">
    <source>
        <dbReference type="ARBA" id="ARBA00001353"/>
    </source>
</evidence>
<dbReference type="InterPro" id="IPR043133">
    <property type="entry name" value="GTP-CH-I_C/QueF"/>
</dbReference>
<evidence type="ECO:0000259" key="14">
    <source>
        <dbReference type="PROSITE" id="PS00794"/>
    </source>
</evidence>
<dbReference type="RefSeq" id="WP_084114252.1">
    <property type="nucleotide sequence ID" value="NZ_FWXH01000002.1"/>
</dbReference>
<evidence type="ECO:0000256" key="1">
    <source>
        <dbReference type="ARBA" id="ARBA00000198"/>
    </source>
</evidence>
<keyword evidence="7" id="KW-0808">Transferase</keyword>
<evidence type="ECO:0000256" key="6">
    <source>
        <dbReference type="ARBA" id="ARBA00009640"/>
    </source>
</evidence>